<evidence type="ECO:0000256" key="1">
    <source>
        <dbReference type="ARBA" id="ARBA00006484"/>
    </source>
</evidence>
<evidence type="ECO:0000256" key="2">
    <source>
        <dbReference type="ARBA" id="ARBA00023002"/>
    </source>
</evidence>
<keyword evidence="5" id="KW-1185">Reference proteome</keyword>
<dbReference type="Pfam" id="PF00106">
    <property type="entry name" value="adh_short"/>
    <property type="match status" value="1"/>
</dbReference>
<organism evidence="4 5">
    <name type="scientific">Zancudomyces culisetae</name>
    <name type="common">Gut fungus</name>
    <name type="synonym">Smittium culisetae</name>
    <dbReference type="NCBI Taxonomy" id="1213189"/>
    <lineage>
        <taxon>Eukaryota</taxon>
        <taxon>Fungi</taxon>
        <taxon>Fungi incertae sedis</taxon>
        <taxon>Zoopagomycota</taxon>
        <taxon>Kickxellomycotina</taxon>
        <taxon>Harpellomycetes</taxon>
        <taxon>Harpellales</taxon>
        <taxon>Legeriomycetaceae</taxon>
        <taxon>Zancudomyces</taxon>
    </lineage>
</organism>
<dbReference type="PANTHER" id="PTHR24320">
    <property type="entry name" value="RETINOL DEHYDROGENASE"/>
    <property type="match status" value="1"/>
</dbReference>
<evidence type="ECO:0000313" key="5">
    <source>
        <dbReference type="Proteomes" id="UP000188320"/>
    </source>
</evidence>
<dbReference type="GO" id="GO:0016491">
    <property type="term" value="F:oxidoreductase activity"/>
    <property type="evidence" value="ECO:0007669"/>
    <property type="project" value="UniProtKB-KW"/>
</dbReference>
<dbReference type="InterPro" id="IPR002347">
    <property type="entry name" value="SDR_fam"/>
</dbReference>
<dbReference type="AlphaFoldDB" id="A0A1R1PRH9"/>
<sequence>MGFPPFTAEENTWVPTQRQDGKIALVTGSSRGIGFETAKTLAALGAHVVLVGNDPDHVFEAVIEQIVNKIGCERSMLEHMHVDLGSQRSILQFADKWRARKDKRIHILINNAGIPGIPGKTQDGWEMCWGINFIGSAMLTRLLLEFMTPTKQNSGDAAGEYHASGMGVEGVHGGSITVGESNSNAQPKDADSLLKLNDDSCDPARIVFVSSSAHVFTMGLPLDEKYLTSSGGGFFSLRYGESKLAVLMFARELARRLESGLRSPMRKKKITKENTLAIPDSGPLSGPIHVYVVHPGTTFSNFWNGFPTFIQNIIQKLSQSAEAGAFTSLYCATEPSISHQTGLYYADCKVAAPGYWVNDPEKSAKLWEYSSQWIGLDSSLF</sequence>
<name>A0A1R1PRH9_ZANCU</name>
<dbReference type="OrthoDB" id="191139at2759"/>
<keyword evidence="2" id="KW-0560">Oxidoreductase</keyword>
<evidence type="ECO:0000256" key="3">
    <source>
        <dbReference type="RuleBase" id="RU000363"/>
    </source>
</evidence>
<dbReference type="PANTHER" id="PTHR24320:SF148">
    <property type="entry name" value="NAD(P)-BINDING ROSSMANN-FOLD SUPERFAMILY PROTEIN"/>
    <property type="match status" value="1"/>
</dbReference>
<dbReference type="PRINTS" id="PR00081">
    <property type="entry name" value="GDHRDH"/>
</dbReference>
<comment type="caution">
    <text evidence="4">The sequence shown here is derived from an EMBL/GenBank/DDBJ whole genome shotgun (WGS) entry which is preliminary data.</text>
</comment>
<accession>A0A1R1PRH9</accession>
<evidence type="ECO:0000313" key="4">
    <source>
        <dbReference type="EMBL" id="OMH83567.1"/>
    </source>
</evidence>
<proteinExistence type="inferred from homology"/>
<dbReference type="Proteomes" id="UP000188320">
    <property type="component" value="Unassembled WGS sequence"/>
</dbReference>
<dbReference type="SUPFAM" id="SSF51735">
    <property type="entry name" value="NAD(P)-binding Rossmann-fold domains"/>
    <property type="match status" value="1"/>
</dbReference>
<comment type="similarity">
    <text evidence="1 3">Belongs to the short-chain dehydrogenases/reductases (SDR) family.</text>
</comment>
<dbReference type="EMBL" id="LSSK01000364">
    <property type="protein sequence ID" value="OMH83567.1"/>
    <property type="molecule type" value="Genomic_DNA"/>
</dbReference>
<dbReference type="Gene3D" id="3.40.50.720">
    <property type="entry name" value="NAD(P)-binding Rossmann-like Domain"/>
    <property type="match status" value="1"/>
</dbReference>
<reference evidence="5" key="1">
    <citation type="submission" date="2017-01" db="EMBL/GenBank/DDBJ databases">
        <authorList>
            <person name="Wang Y."/>
            <person name="White M."/>
            <person name="Kvist S."/>
            <person name="Moncalvo J.-M."/>
        </authorList>
    </citation>
    <scope>NUCLEOTIDE SEQUENCE [LARGE SCALE GENOMIC DNA]</scope>
    <source>
        <strain evidence="5">COL-18-3</strain>
    </source>
</reference>
<gene>
    <name evidence="4" type="ORF">AX774_g2924</name>
</gene>
<dbReference type="PRINTS" id="PR00080">
    <property type="entry name" value="SDRFAMILY"/>
</dbReference>
<dbReference type="InterPro" id="IPR036291">
    <property type="entry name" value="NAD(P)-bd_dom_sf"/>
</dbReference>
<protein>
    <submittedName>
        <fullName evidence="4">WW domain-containing oxidoreductase</fullName>
    </submittedName>
</protein>